<evidence type="ECO:0000313" key="2">
    <source>
        <dbReference type="Proteomes" id="UP000799777"/>
    </source>
</evidence>
<dbReference type="Proteomes" id="UP000799777">
    <property type="component" value="Unassembled WGS sequence"/>
</dbReference>
<proteinExistence type="predicted"/>
<dbReference type="AlphaFoldDB" id="A0A9P4HHA1"/>
<protein>
    <submittedName>
        <fullName evidence="1">Uncharacterized protein</fullName>
    </submittedName>
</protein>
<dbReference type="EMBL" id="ML978165">
    <property type="protein sequence ID" value="KAF2033564.1"/>
    <property type="molecule type" value="Genomic_DNA"/>
</dbReference>
<keyword evidence="2" id="KW-1185">Reference proteome</keyword>
<reference evidence="1" key="1">
    <citation type="journal article" date="2020" name="Stud. Mycol.">
        <title>101 Dothideomycetes genomes: a test case for predicting lifestyles and emergence of pathogens.</title>
        <authorList>
            <person name="Haridas S."/>
            <person name="Albert R."/>
            <person name="Binder M."/>
            <person name="Bloem J."/>
            <person name="Labutti K."/>
            <person name="Salamov A."/>
            <person name="Andreopoulos B."/>
            <person name="Baker S."/>
            <person name="Barry K."/>
            <person name="Bills G."/>
            <person name="Bluhm B."/>
            <person name="Cannon C."/>
            <person name="Castanera R."/>
            <person name="Culley D."/>
            <person name="Daum C."/>
            <person name="Ezra D."/>
            <person name="Gonzalez J."/>
            <person name="Henrissat B."/>
            <person name="Kuo A."/>
            <person name="Liang C."/>
            <person name="Lipzen A."/>
            <person name="Lutzoni F."/>
            <person name="Magnuson J."/>
            <person name="Mondo S."/>
            <person name="Nolan M."/>
            <person name="Ohm R."/>
            <person name="Pangilinan J."/>
            <person name="Park H.-J."/>
            <person name="Ramirez L."/>
            <person name="Alfaro M."/>
            <person name="Sun H."/>
            <person name="Tritt A."/>
            <person name="Yoshinaga Y."/>
            <person name="Zwiers L.-H."/>
            <person name="Turgeon B."/>
            <person name="Goodwin S."/>
            <person name="Spatafora J."/>
            <person name="Crous P."/>
            <person name="Grigoriev I."/>
        </authorList>
    </citation>
    <scope>NUCLEOTIDE SEQUENCE</scope>
    <source>
        <strain evidence="1">CBS 110217</strain>
    </source>
</reference>
<sequence length="149" mass="16808">MQRGRVLEPRGSRPIGFVDQAVNANVSTTDTLMSSYFDNLRKLSITFWTPKCQGKLSEDGRVTSGKCRTAPIVQFLEDFGIHALLRLRKLQKLTLRGRTTSSLLEKDGPALDDNAEQLYAIAQLGYKLKDGFRSRGQVVTIHILFMYKD</sequence>
<evidence type="ECO:0000313" key="1">
    <source>
        <dbReference type="EMBL" id="KAF2033564.1"/>
    </source>
</evidence>
<name>A0A9P4HHA1_9PLEO</name>
<dbReference type="OrthoDB" id="3596450at2759"/>
<comment type="caution">
    <text evidence="1">The sequence shown here is derived from an EMBL/GenBank/DDBJ whole genome shotgun (WGS) entry which is preliminary data.</text>
</comment>
<accession>A0A9P4HHA1</accession>
<organism evidence="1 2">
    <name type="scientific">Setomelanomma holmii</name>
    <dbReference type="NCBI Taxonomy" id="210430"/>
    <lineage>
        <taxon>Eukaryota</taxon>
        <taxon>Fungi</taxon>
        <taxon>Dikarya</taxon>
        <taxon>Ascomycota</taxon>
        <taxon>Pezizomycotina</taxon>
        <taxon>Dothideomycetes</taxon>
        <taxon>Pleosporomycetidae</taxon>
        <taxon>Pleosporales</taxon>
        <taxon>Pleosporineae</taxon>
        <taxon>Phaeosphaeriaceae</taxon>
        <taxon>Setomelanomma</taxon>
    </lineage>
</organism>
<gene>
    <name evidence="1" type="ORF">EK21DRAFT_108703</name>
</gene>